<gene>
    <name evidence="1" type="ORF">ACIOWJ_22975</name>
</gene>
<sequence>MRIICNYSILRFLPYPETGEFVNIGIVLFANNGDFRFVVETKRQRVTTFFPSLDAKIFIRARKEVNAELARLSGFFTSHRSDRQALSATFSHLVHPRETMMRFSEPGSIVAANSDQALKALFDHYVKHSFATKEYQEAALEKQLGRLLADVNLKQHYVDRKLGSADYPVKFPFVLIQGGKPVQAIKPLHLGHEESGKIYEHGDAWISRVRRLSAKGQLPPDTLFVAGPPIAGKPKLFKAYKEVSIELSAFPEVRVISSEEDRASMVSLIKEGIPASAEMA</sequence>
<organism evidence="1 2">
    <name type="scientific">Pseudomonas sivasensis</name>
    <dbReference type="NCBI Taxonomy" id="1880678"/>
    <lineage>
        <taxon>Bacteria</taxon>
        <taxon>Pseudomonadati</taxon>
        <taxon>Pseudomonadota</taxon>
        <taxon>Gammaproteobacteria</taxon>
        <taxon>Pseudomonadales</taxon>
        <taxon>Pseudomonadaceae</taxon>
        <taxon>Pseudomonas</taxon>
    </lineage>
</organism>
<keyword evidence="2" id="KW-1185">Reference proteome</keyword>
<dbReference type="Proteomes" id="UP001617213">
    <property type="component" value="Unassembled WGS sequence"/>
</dbReference>
<comment type="caution">
    <text evidence="1">The sequence shown here is derived from an EMBL/GenBank/DDBJ whole genome shotgun (WGS) entry which is preliminary data.</text>
</comment>
<dbReference type="EMBL" id="JBIUWZ010000043">
    <property type="protein sequence ID" value="MFJ2680942.1"/>
    <property type="molecule type" value="Genomic_DNA"/>
</dbReference>
<dbReference type="Pfam" id="PF11236">
    <property type="entry name" value="DUF3037"/>
    <property type="match status" value="1"/>
</dbReference>
<evidence type="ECO:0000313" key="1">
    <source>
        <dbReference type="EMBL" id="MFJ2680942.1"/>
    </source>
</evidence>
<protein>
    <submittedName>
        <fullName evidence="1">DUF3037 domain-containing protein</fullName>
    </submittedName>
</protein>
<name>A0ABW8E529_9PSED</name>
<dbReference type="InterPro" id="IPR021398">
    <property type="entry name" value="DUF3037"/>
</dbReference>
<evidence type="ECO:0000313" key="2">
    <source>
        <dbReference type="Proteomes" id="UP001617213"/>
    </source>
</evidence>
<proteinExistence type="predicted"/>
<reference evidence="1 2" key="1">
    <citation type="submission" date="2024-10" db="EMBL/GenBank/DDBJ databases">
        <title>The Natural Products Discovery Center: Release of the First 8490 Sequenced Strains for Exploring Actinobacteria Biosynthetic Diversity.</title>
        <authorList>
            <person name="Kalkreuter E."/>
            <person name="Kautsar S.A."/>
            <person name="Yang D."/>
            <person name="Bader C.D."/>
            <person name="Teijaro C.N."/>
            <person name="Fluegel L."/>
            <person name="Davis C.M."/>
            <person name="Simpson J.R."/>
            <person name="Lauterbach L."/>
            <person name="Steele A.D."/>
            <person name="Gui C."/>
            <person name="Meng S."/>
            <person name="Li G."/>
            <person name="Viehrig K."/>
            <person name="Ye F."/>
            <person name="Su P."/>
            <person name="Kiefer A.F."/>
            <person name="Nichols A."/>
            <person name="Cepeda A.J."/>
            <person name="Yan W."/>
            <person name="Fan B."/>
            <person name="Jiang Y."/>
            <person name="Adhikari A."/>
            <person name="Zheng C.-J."/>
            <person name="Schuster L."/>
            <person name="Cowan T.M."/>
            <person name="Smanski M.J."/>
            <person name="Chevrette M.G."/>
            <person name="De Carvalho L.P.S."/>
            <person name="Shen B."/>
        </authorList>
    </citation>
    <scope>NUCLEOTIDE SEQUENCE [LARGE SCALE GENOMIC DNA]</scope>
    <source>
        <strain evidence="1 2">NPDC087581</strain>
    </source>
</reference>
<dbReference type="RefSeq" id="WP_401383524.1">
    <property type="nucleotide sequence ID" value="NZ_JBIUWZ010000043.1"/>
</dbReference>
<accession>A0ABW8E529</accession>